<evidence type="ECO:0000256" key="1">
    <source>
        <dbReference type="SAM" id="Phobius"/>
    </source>
</evidence>
<keyword evidence="1" id="KW-0472">Membrane</keyword>
<feature type="transmembrane region" description="Helical" evidence="1">
    <location>
        <begin position="226"/>
        <end position="247"/>
    </location>
</feature>
<dbReference type="Proteomes" id="UP000664382">
    <property type="component" value="Unassembled WGS sequence"/>
</dbReference>
<feature type="transmembrane region" description="Helical" evidence="1">
    <location>
        <begin position="323"/>
        <end position="342"/>
    </location>
</feature>
<reference evidence="2" key="1">
    <citation type="submission" date="2021-03" db="EMBL/GenBank/DDBJ databases">
        <title>Leucobacter chromiisoli sp. nov., isolated from chromium-containing soil of chemical plant.</title>
        <authorList>
            <person name="Xu Z."/>
        </authorList>
    </citation>
    <scope>NUCLEOTIDE SEQUENCE</scope>
    <source>
        <strain evidence="2">S27</strain>
    </source>
</reference>
<feature type="transmembrane region" description="Helical" evidence="1">
    <location>
        <begin position="157"/>
        <end position="176"/>
    </location>
</feature>
<name>A0A939SC43_9MICO</name>
<feature type="transmembrane region" description="Helical" evidence="1">
    <location>
        <begin position="32"/>
        <end position="49"/>
    </location>
</feature>
<keyword evidence="1" id="KW-1133">Transmembrane helix</keyword>
<gene>
    <name evidence="2" type="ORF">J4H92_08535</name>
</gene>
<organism evidence="2 3">
    <name type="scientific">Leucobacter weissii</name>
    <dbReference type="NCBI Taxonomy" id="1983706"/>
    <lineage>
        <taxon>Bacteria</taxon>
        <taxon>Bacillati</taxon>
        <taxon>Actinomycetota</taxon>
        <taxon>Actinomycetes</taxon>
        <taxon>Micrococcales</taxon>
        <taxon>Microbacteriaceae</taxon>
        <taxon>Leucobacter</taxon>
    </lineage>
</organism>
<feature type="transmembrane region" description="Helical" evidence="1">
    <location>
        <begin position="129"/>
        <end position="151"/>
    </location>
</feature>
<evidence type="ECO:0000313" key="3">
    <source>
        <dbReference type="Proteomes" id="UP000664382"/>
    </source>
</evidence>
<keyword evidence="1" id="KW-0812">Transmembrane</keyword>
<protein>
    <submittedName>
        <fullName evidence="2">Uncharacterized protein</fullName>
    </submittedName>
</protein>
<dbReference type="RefSeq" id="WP_208097749.1">
    <property type="nucleotide sequence ID" value="NZ_JAGDYM010000009.1"/>
</dbReference>
<feature type="transmembrane region" description="Helical" evidence="1">
    <location>
        <begin position="351"/>
        <end position="372"/>
    </location>
</feature>
<evidence type="ECO:0000313" key="2">
    <source>
        <dbReference type="EMBL" id="MBO1901993.1"/>
    </source>
</evidence>
<keyword evidence="3" id="KW-1185">Reference proteome</keyword>
<feature type="transmembrane region" description="Helical" evidence="1">
    <location>
        <begin position="93"/>
        <end position="117"/>
    </location>
</feature>
<dbReference type="EMBL" id="JAGDYM010000009">
    <property type="protein sequence ID" value="MBO1901993.1"/>
    <property type="molecule type" value="Genomic_DNA"/>
</dbReference>
<accession>A0A939SC43</accession>
<proteinExistence type="predicted"/>
<sequence length="388" mass="41122">MAAQTLRGAPRLREARGSGRLPKYPARRWARWALRLGFALPFLALALLLDANDDGYFSGETANAELLAEVRGVGAGEVGIDVLGALYPPISSLIALLVPGGALGLGIVGSLVAGFFCQRVFEWFTRRRVPRLDGSILLLLIAGTPLTAFLVTTNLEMTLGAVLFGLGMIDLIRFIVYANTQAGFRVGLYFATAALSAPAFIFSILLAGCVAPLLYHSRLGSRIANALVLVFPTVAAFGSASLLGLVFRSDPLLPLRNTGFDPADDRLQATLDVLGSSWGWLHFVPTVLSMLLALAAQRPLIALAPPLITASFLLMSATGVSPVGSSGTSFLILATVVAAICAQRLRDWHRVAALTLVVLQALVGWALSFLLYPSVGQWWRALTGGALG</sequence>
<feature type="transmembrane region" description="Helical" evidence="1">
    <location>
        <begin position="188"/>
        <end position="214"/>
    </location>
</feature>
<dbReference type="AlphaFoldDB" id="A0A939SC43"/>
<comment type="caution">
    <text evidence="2">The sequence shown here is derived from an EMBL/GenBank/DDBJ whole genome shotgun (WGS) entry which is preliminary data.</text>
</comment>